<evidence type="ECO:0000259" key="1">
    <source>
        <dbReference type="SMART" id="SM00256"/>
    </source>
</evidence>
<dbReference type="CDD" id="cd22157">
    <property type="entry name" value="F-box_AtFBW1-like"/>
    <property type="match status" value="1"/>
</dbReference>
<dbReference type="RefSeq" id="XP_021290734.1">
    <property type="nucleotide sequence ID" value="XM_021435059.1"/>
</dbReference>
<dbReference type="InterPro" id="IPR050796">
    <property type="entry name" value="SCF_F-box_component"/>
</dbReference>
<reference evidence="3" key="1">
    <citation type="submission" date="2025-08" db="UniProtKB">
        <authorList>
            <consortium name="RefSeq"/>
        </authorList>
    </citation>
    <scope>IDENTIFICATION</scope>
    <source>
        <tissue evidence="3">Leaf</tissue>
    </source>
</reference>
<dbReference type="Pfam" id="PF07734">
    <property type="entry name" value="FBA_1"/>
    <property type="match status" value="1"/>
</dbReference>
<dbReference type="GeneID" id="110421457"/>
<proteinExistence type="predicted"/>
<dbReference type="InterPro" id="IPR017451">
    <property type="entry name" value="F-box-assoc_interact_dom"/>
</dbReference>
<gene>
    <name evidence="3" type="primary">LOC110421457</name>
</gene>
<dbReference type="Proteomes" id="UP000504621">
    <property type="component" value="Unplaced"/>
</dbReference>
<dbReference type="PANTHER" id="PTHR31672:SF13">
    <property type="entry name" value="F-BOX PROTEIN CPR30-LIKE"/>
    <property type="match status" value="1"/>
</dbReference>
<dbReference type="PANTHER" id="PTHR31672">
    <property type="entry name" value="BNACNNG10540D PROTEIN"/>
    <property type="match status" value="1"/>
</dbReference>
<feature type="domain" description="F-box" evidence="1">
    <location>
        <begin position="13"/>
        <end position="53"/>
    </location>
</feature>
<dbReference type="SUPFAM" id="SSF81383">
    <property type="entry name" value="F-box domain"/>
    <property type="match status" value="1"/>
</dbReference>
<accession>A0A6J1AWF3</accession>
<dbReference type="OrthoDB" id="591557at2759"/>
<keyword evidence="2" id="KW-1185">Reference proteome</keyword>
<organism evidence="2 3">
    <name type="scientific">Herrania umbratica</name>
    <dbReference type="NCBI Taxonomy" id="108875"/>
    <lineage>
        <taxon>Eukaryota</taxon>
        <taxon>Viridiplantae</taxon>
        <taxon>Streptophyta</taxon>
        <taxon>Embryophyta</taxon>
        <taxon>Tracheophyta</taxon>
        <taxon>Spermatophyta</taxon>
        <taxon>Magnoliopsida</taxon>
        <taxon>eudicotyledons</taxon>
        <taxon>Gunneridae</taxon>
        <taxon>Pentapetalae</taxon>
        <taxon>rosids</taxon>
        <taxon>malvids</taxon>
        <taxon>Malvales</taxon>
        <taxon>Malvaceae</taxon>
        <taxon>Byttnerioideae</taxon>
        <taxon>Herrania</taxon>
    </lineage>
</organism>
<dbReference type="NCBIfam" id="TIGR01640">
    <property type="entry name" value="F_box_assoc_1"/>
    <property type="match status" value="1"/>
</dbReference>
<protein>
    <submittedName>
        <fullName evidence="3">F-box protein CPR30-like</fullName>
    </submittedName>
</protein>
<dbReference type="AlphaFoldDB" id="A0A6J1AWF3"/>
<dbReference type="InterPro" id="IPR001810">
    <property type="entry name" value="F-box_dom"/>
</dbReference>
<dbReference type="Pfam" id="PF00646">
    <property type="entry name" value="F-box"/>
    <property type="match status" value="1"/>
</dbReference>
<sequence>MARLTAVECTVTLVVEIVYDILLRLPAKSLQRFKLVSKPWGSLISDPNFAESHLCRVNTSQDNVNLLRVGQMRAMMGPRPRLSLYSMDSNGLNREIVRLDYPFGDHLRHARILGSCNGLLLIDTESCAEYFLWNPSTGKYKRIPPFIQEDGQFISGLGYESTSRNYKGIIVSHYISGSSSPSYDNYHNYESLCYRVYDYRKNSWTSKDASEFSYRIHTSSKAVVVNGVPHWCVYRRKLNERHNDRNNSHPFRLFYFDVTYVIVYFDLKNENFKKVELPMWATHEMKFDLGVLGGCLSMSLNPHGSFTEVWAMKEYGIPESWTKLFVISSSFGKLRPICFPTNNRNEVLLKLRVEKLEKWIIFNLKEESMERILLLNNYCWYYTDFSECTYVGSLVFPDQEHQTNHEELVDEFCTL</sequence>
<name>A0A6J1AWF3_9ROSI</name>
<dbReference type="InterPro" id="IPR036047">
    <property type="entry name" value="F-box-like_dom_sf"/>
</dbReference>
<evidence type="ECO:0000313" key="2">
    <source>
        <dbReference type="Proteomes" id="UP000504621"/>
    </source>
</evidence>
<dbReference type="InterPro" id="IPR006527">
    <property type="entry name" value="F-box-assoc_dom_typ1"/>
</dbReference>
<dbReference type="SMART" id="SM00256">
    <property type="entry name" value="FBOX"/>
    <property type="match status" value="1"/>
</dbReference>
<evidence type="ECO:0000313" key="3">
    <source>
        <dbReference type="RefSeq" id="XP_021290734.1"/>
    </source>
</evidence>